<accession>A0A1U6JKB3</accession>
<gene>
    <name evidence="1" type="ORF">CCH01_19580</name>
</gene>
<dbReference type="AlphaFoldDB" id="A0A1U6JKB3"/>
<dbReference type="STRING" id="1351755.CCH01_19580"/>
<dbReference type="EMBL" id="LT799839">
    <property type="protein sequence ID" value="SLK20754.1"/>
    <property type="molecule type" value="Genomic_DNA"/>
</dbReference>
<organism evidence="1 2">
    <name type="scientific">Clostridium chauvoei JF4335</name>
    <dbReference type="NCBI Taxonomy" id="1351755"/>
    <lineage>
        <taxon>Bacteria</taxon>
        <taxon>Bacillati</taxon>
        <taxon>Bacillota</taxon>
        <taxon>Clostridia</taxon>
        <taxon>Eubacteriales</taxon>
        <taxon>Clostridiaceae</taxon>
        <taxon>Clostridium</taxon>
    </lineage>
</organism>
<sequence length="79" mass="9299">MVEEKIMSFNDENGKKVDYAILEQRLICGKEYVALAPVKNKSHIELFKINFDKDWNESLVEVESQNEINMFKQVSNLKF</sequence>
<dbReference type="OrthoDB" id="1911679at2"/>
<dbReference type="RefSeq" id="WP_079481526.1">
    <property type="nucleotide sequence ID" value="NZ_CBML010000006.1"/>
</dbReference>
<keyword evidence="2" id="KW-1185">Reference proteome</keyword>
<evidence type="ECO:0008006" key="3">
    <source>
        <dbReference type="Google" id="ProtNLM"/>
    </source>
</evidence>
<reference evidence="2" key="1">
    <citation type="submission" date="2017-03" db="EMBL/GenBank/DDBJ databases">
        <authorList>
            <person name="Falquet L."/>
            <person name="Falquet L."/>
        </authorList>
    </citation>
    <scope>NUCLEOTIDE SEQUENCE [LARGE SCALE GENOMIC DNA]</scope>
</reference>
<protein>
    <recommendedName>
        <fullName evidence="3">DUF1292 domain-containing protein</fullName>
    </recommendedName>
</protein>
<proteinExistence type="predicted"/>
<evidence type="ECO:0000313" key="1">
    <source>
        <dbReference type="EMBL" id="SLK20754.1"/>
    </source>
</evidence>
<dbReference type="InterPro" id="IPR009711">
    <property type="entry name" value="UPF0473"/>
</dbReference>
<dbReference type="Pfam" id="PF06949">
    <property type="entry name" value="DUF1292"/>
    <property type="match status" value="1"/>
</dbReference>
<dbReference type="Proteomes" id="UP000190476">
    <property type="component" value="Chromosome I"/>
</dbReference>
<name>A0A1U6JKB3_9CLOT</name>
<evidence type="ECO:0000313" key="2">
    <source>
        <dbReference type="Proteomes" id="UP000190476"/>
    </source>
</evidence>